<gene>
    <name evidence="1" type="ORF">PX653_12540</name>
</gene>
<proteinExistence type="predicted"/>
<evidence type="ECO:0008006" key="3">
    <source>
        <dbReference type="Google" id="ProtNLM"/>
    </source>
</evidence>
<dbReference type="Proteomes" id="UP001216510">
    <property type="component" value="Chromosome"/>
</dbReference>
<accession>A0ABY8BHU3</accession>
<sequence length="82" mass="8977">MRTIDERRSDMATAHVIDHGVTVACTHGWRYAAHYLENQGVAVATIRRVLLGDGSARAGATCTPRWYGVPARERDSLPDAKA</sequence>
<keyword evidence="2" id="KW-1185">Reference proteome</keyword>
<dbReference type="RefSeq" id="WP_277418188.1">
    <property type="nucleotide sequence ID" value="NZ_CP119083.1"/>
</dbReference>
<protein>
    <recommendedName>
        <fullName evidence="3">IS3 family transposase</fullName>
    </recommendedName>
</protein>
<dbReference type="EMBL" id="CP119083">
    <property type="protein sequence ID" value="WEF35536.1"/>
    <property type="molecule type" value="Genomic_DNA"/>
</dbReference>
<evidence type="ECO:0000313" key="1">
    <source>
        <dbReference type="EMBL" id="WEF35536.1"/>
    </source>
</evidence>
<reference evidence="1 2" key="1">
    <citation type="submission" date="2023-02" db="EMBL/GenBank/DDBJ databases">
        <title>Gemone sequence of Telluria chitinolytica ACM 3522T.</title>
        <authorList>
            <person name="Frediansyah A."/>
            <person name="Miess H."/>
            <person name="Gross H."/>
        </authorList>
    </citation>
    <scope>NUCLEOTIDE SEQUENCE [LARGE SCALE GENOMIC DNA]</scope>
    <source>
        <strain evidence="1 2">ACM 3522</strain>
    </source>
</reference>
<evidence type="ECO:0000313" key="2">
    <source>
        <dbReference type="Proteomes" id="UP001216510"/>
    </source>
</evidence>
<name>A0ABY8BHU3_9BURK</name>
<organism evidence="1 2">
    <name type="scientific">Pseudoduganella chitinolytica</name>
    <dbReference type="NCBI Taxonomy" id="34070"/>
    <lineage>
        <taxon>Bacteria</taxon>
        <taxon>Pseudomonadati</taxon>
        <taxon>Pseudomonadota</taxon>
        <taxon>Betaproteobacteria</taxon>
        <taxon>Burkholderiales</taxon>
        <taxon>Oxalobacteraceae</taxon>
        <taxon>Telluria group</taxon>
        <taxon>Pseudoduganella</taxon>
    </lineage>
</organism>